<dbReference type="GO" id="GO:0008270">
    <property type="term" value="F:zinc ion binding"/>
    <property type="evidence" value="ECO:0007669"/>
    <property type="project" value="InterPro"/>
</dbReference>
<evidence type="ECO:0000259" key="7">
    <source>
        <dbReference type="Pfam" id="PF00107"/>
    </source>
</evidence>
<organism evidence="9 10">
    <name type="scientific">Sclerotinia nivalis</name>
    <dbReference type="NCBI Taxonomy" id="352851"/>
    <lineage>
        <taxon>Eukaryota</taxon>
        <taxon>Fungi</taxon>
        <taxon>Dikarya</taxon>
        <taxon>Ascomycota</taxon>
        <taxon>Pezizomycotina</taxon>
        <taxon>Leotiomycetes</taxon>
        <taxon>Helotiales</taxon>
        <taxon>Sclerotiniaceae</taxon>
        <taxon>Sclerotinia</taxon>
    </lineage>
</organism>
<dbReference type="OrthoDB" id="1560166at2759"/>
<keyword evidence="4 6" id="KW-0862">Zinc</keyword>
<reference evidence="9" key="1">
    <citation type="submission" date="2022-11" db="EMBL/GenBank/DDBJ databases">
        <title>Genome Resource of Sclerotinia nivalis Strain SnTB1, a Plant Pathogen Isolated from American Ginseng.</title>
        <authorList>
            <person name="Fan S."/>
        </authorList>
    </citation>
    <scope>NUCLEOTIDE SEQUENCE</scope>
    <source>
        <strain evidence="9">SnTB1</strain>
    </source>
</reference>
<dbReference type="InterPro" id="IPR013154">
    <property type="entry name" value="ADH-like_N"/>
</dbReference>
<evidence type="ECO:0000313" key="9">
    <source>
        <dbReference type="EMBL" id="KAJ8071411.1"/>
    </source>
</evidence>
<dbReference type="GO" id="GO:0016491">
    <property type="term" value="F:oxidoreductase activity"/>
    <property type="evidence" value="ECO:0007669"/>
    <property type="project" value="UniProtKB-KW"/>
</dbReference>
<feature type="domain" description="Alcohol dehydrogenase-like C-terminal" evidence="7">
    <location>
        <begin position="143"/>
        <end position="263"/>
    </location>
</feature>
<proteinExistence type="inferred from homology"/>
<keyword evidence="5" id="KW-0560">Oxidoreductase</keyword>
<dbReference type="Pfam" id="PF00107">
    <property type="entry name" value="ADH_zinc_N"/>
    <property type="match status" value="1"/>
</dbReference>
<dbReference type="Proteomes" id="UP001152300">
    <property type="component" value="Unassembled WGS sequence"/>
</dbReference>
<dbReference type="SUPFAM" id="SSF51735">
    <property type="entry name" value="NAD(P)-binding Rossmann-fold domains"/>
    <property type="match status" value="1"/>
</dbReference>
<sequence length="301" mass="32084">MGHEGIGWVRRVGSKVKSAQEGDCVSLTFSTCSTCRLCTRGHPASCENFSALNIGRSFGFKSNSDTSEPIGGFYFGQSSFASWSNVKDSCVVNISSLLSESEDFSALAPLGCGFQTGAGTVTKLGAATPDDSIAVIGTRGVGLSAIMVRAVDRISSRLELAKSLGATHTINTNEVDFATEVKSITEGVGSTITIDTTGSVPLVQTAVDITAKMGKIILVGVPPLTAEVSFHFFSFLGLCKTIVASIEGDVYPRQFIPEMIKWYKNGKFPIDRMVKTYKVDDFAQAISDMDSGKTVKPVLLW</sequence>
<gene>
    <name evidence="9" type="ORF">OCU04_001732</name>
</gene>
<dbReference type="PANTHER" id="PTHR43350">
    <property type="entry name" value="NAD-DEPENDENT ALCOHOL DEHYDROGENASE"/>
    <property type="match status" value="1"/>
</dbReference>
<evidence type="ECO:0000313" key="10">
    <source>
        <dbReference type="Proteomes" id="UP001152300"/>
    </source>
</evidence>
<name>A0A9X0AYQ8_9HELO</name>
<keyword evidence="3 6" id="KW-0479">Metal-binding</keyword>
<keyword evidence="10" id="KW-1185">Reference proteome</keyword>
<comment type="caution">
    <text evidence="9">The sequence shown here is derived from an EMBL/GenBank/DDBJ whole genome shotgun (WGS) entry which is preliminary data.</text>
</comment>
<dbReference type="Pfam" id="PF08240">
    <property type="entry name" value="ADH_N"/>
    <property type="match status" value="1"/>
</dbReference>
<dbReference type="PANTHER" id="PTHR43350:SF2">
    <property type="entry name" value="GROES-LIKE ZINC-BINDING ALCOHOL DEHYDROGENASE FAMILY PROTEIN"/>
    <property type="match status" value="1"/>
</dbReference>
<comment type="similarity">
    <text evidence="2 6">Belongs to the zinc-containing alcohol dehydrogenase family.</text>
</comment>
<dbReference type="InterPro" id="IPR013149">
    <property type="entry name" value="ADH-like_C"/>
</dbReference>
<protein>
    <recommendedName>
        <fullName evidence="11">Alcohol dehydrogenase</fullName>
    </recommendedName>
</protein>
<comment type="cofactor">
    <cofactor evidence="1 6">
        <name>Zn(2+)</name>
        <dbReference type="ChEBI" id="CHEBI:29105"/>
    </cofactor>
</comment>
<evidence type="ECO:0000259" key="8">
    <source>
        <dbReference type="Pfam" id="PF08240"/>
    </source>
</evidence>
<dbReference type="PROSITE" id="PS00059">
    <property type="entry name" value="ADH_ZINC"/>
    <property type="match status" value="1"/>
</dbReference>
<dbReference type="Gene3D" id="3.90.180.10">
    <property type="entry name" value="Medium-chain alcohol dehydrogenases, catalytic domain"/>
    <property type="match status" value="1"/>
</dbReference>
<dbReference type="InterPro" id="IPR002328">
    <property type="entry name" value="ADH_Zn_CS"/>
</dbReference>
<evidence type="ECO:0008006" key="11">
    <source>
        <dbReference type="Google" id="ProtNLM"/>
    </source>
</evidence>
<evidence type="ECO:0000256" key="1">
    <source>
        <dbReference type="ARBA" id="ARBA00001947"/>
    </source>
</evidence>
<dbReference type="EMBL" id="JAPEIS010000001">
    <property type="protein sequence ID" value="KAJ8071411.1"/>
    <property type="molecule type" value="Genomic_DNA"/>
</dbReference>
<evidence type="ECO:0000256" key="5">
    <source>
        <dbReference type="ARBA" id="ARBA00023002"/>
    </source>
</evidence>
<evidence type="ECO:0000256" key="2">
    <source>
        <dbReference type="ARBA" id="ARBA00008072"/>
    </source>
</evidence>
<evidence type="ECO:0000256" key="6">
    <source>
        <dbReference type="RuleBase" id="RU361277"/>
    </source>
</evidence>
<dbReference type="Gene3D" id="3.40.50.720">
    <property type="entry name" value="NAD(P)-binding Rossmann-like Domain"/>
    <property type="match status" value="1"/>
</dbReference>
<dbReference type="AlphaFoldDB" id="A0A9X0AYQ8"/>
<dbReference type="SUPFAM" id="SSF50129">
    <property type="entry name" value="GroES-like"/>
    <property type="match status" value="1"/>
</dbReference>
<dbReference type="InterPro" id="IPR036291">
    <property type="entry name" value="NAD(P)-bd_dom_sf"/>
</dbReference>
<accession>A0A9X0AYQ8</accession>
<evidence type="ECO:0000256" key="3">
    <source>
        <dbReference type="ARBA" id="ARBA00022723"/>
    </source>
</evidence>
<dbReference type="InterPro" id="IPR011032">
    <property type="entry name" value="GroES-like_sf"/>
</dbReference>
<evidence type="ECO:0000256" key="4">
    <source>
        <dbReference type="ARBA" id="ARBA00022833"/>
    </source>
</evidence>
<feature type="domain" description="Alcohol dehydrogenase-like N-terminal" evidence="8">
    <location>
        <begin position="1"/>
        <end position="71"/>
    </location>
</feature>